<dbReference type="Proteomes" id="UP000538515">
    <property type="component" value="Unassembled WGS sequence"/>
</dbReference>
<dbReference type="AlphaFoldDB" id="A0A7L1FI58"/>
<feature type="non-terminal residue" evidence="3">
    <location>
        <position position="1"/>
    </location>
</feature>
<evidence type="ECO:0000256" key="1">
    <source>
        <dbReference type="SAM" id="MobiDB-lite"/>
    </source>
</evidence>
<dbReference type="Pfam" id="PF06484">
    <property type="entry name" value="Ten_N"/>
    <property type="match status" value="1"/>
</dbReference>
<dbReference type="GO" id="GO:0007165">
    <property type="term" value="P:signal transduction"/>
    <property type="evidence" value="ECO:0007669"/>
    <property type="project" value="InterPro"/>
</dbReference>
<dbReference type="GO" id="GO:0016020">
    <property type="term" value="C:membrane"/>
    <property type="evidence" value="ECO:0007669"/>
    <property type="project" value="InterPro"/>
</dbReference>
<evidence type="ECO:0000313" key="3">
    <source>
        <dbReference type="EMBL" id="NXN01452.1"/>
    </source>
</evidence>
<dbReference type="PROSITE" id="PS51361">
    <property type="entry name" value="TENEURIN_N"/>
    <property type="match status" value="1"/>
</dbReference>
<protein>
    <submittedName>
        <fullName evidence="3">TEN1 protein</fullName>
    </submittedName>
</protein>
<feature type="region of interest" description="Disordered" evidence="1">
    <location>
        <begin position="155"/>
        <end position="181"/>
    </location>
</feature>
<proteinExistence type="predicted"/>
<feature type="non-terminal residue" evidence="3">
    <location>
        <position position="181"/>
    </location>
</feature>
<reference evidence="3 4" key="1">
    <citation type="submission" date="2019-09" db="EMBL/GenBank/DDBJ databases">
        <title>Bird 10,000 Genomes (B10K) Project - Family phase.</title>
        <authorList>
            <person name="Zhang G."/>
        </authorList>
    </citation>
    <scope>NUCLEOTIDE SEQUENCE [LARGE SCALE GENOMIC DNA]</scope>
    <source>
        <strain evidence="3">B10K-DU-002-19</strain>
        <tissue evidence="3">Muscle</tissue>
    </source>
</reference>
<comment type="caution">
    <text evidence="3">The sequence shown here is derived from an EMBL/GenBank/DDBJ whole genome shotgun (WGS) entry which is preliminary data.</text>
</comment>
<keyword evidence="4" id="KW-1185">Reference proteome</keyword>
<gene>
    <name evidence="3" type="primary">Tenm1_1</name>
    <name evidence="3" type="ORF">SYLBOR_R15436</name>
</gene>
<dbReference type="InterPro" id="IPR009471">
    <property type="entry name" value="Ten_N"/>
</dbReference>
<organism evidence="3 4">
    <name type="scientific">Sylvia borin</name>
    <name type="common">Garden warbler</name>
    <dbReference type="NCBI Taxonomy" id="73324"/>
    <lineage>
        <taxon>Eukaryota</taxon>
        <taxon>Metazoa</taxon>
        <taxon>Chordata</taxon>
        <taxon>Craniata</taxon>
        <taxon>Vertebrata</taxon>
        <taxon>Euteleostomi</taxon>
        <taxon>Archelosauria</taxon>
        <taxon>Archosauria</taxon>
        <taxon>Dinosauria</taxon>
        <taxon>Saurischia</taxon>
        <taxon>Theropoda</taxon>
        <taxon>Coelurosauria</taxon>
        <taxon>Aves</taxon>
        <taxon>Neognathae</taxon>
        <taxon>Neoaves</taxon>
        <taxon>Telluraves</taxon>
        <taxon>Australaves</taxon>
        <taxon>Passeriformes</taxon>
        <taxon>Sylvioidea</taxon>
        <taxon>Sylviidae</taxon>
        <taxon>Sylviinae</taxon>
        <taxon>Sylvia</taxon>
    </lineage>
</organism>
<accession>A0A7L1FI58</accession>
<feature type="compositionally biased region" description="Basic and acidic residues" evidence="1">
    <location>
        <begin position="164"/>
        <end position="175"/>
    </location>
</feature>
<name>A0A7L1FI58_SYLBO</name>
<feature type="region of interest" description="Disordered" evidence="1">
    <location>
        <begin position="1"/>
        <end position="48"/>
    </location>
</feature>
<evidence type="ECO:0000313" key="4">
    <source>
        <dbReference type="Proteomes" id="UP000538515"/>
    </source>
</evidence>
<sequence>MEQMDCKPYQPLSKVKHEVDLTYTSSSDESEDGGKQRQSYDSRETLNEYSQELRLNYNSHSRKRKAIDQSTQELEFAEAPHLLCPGFQGELHGFPLEVGSDGFQGELHGVAQRGFPLEVGSDGDTETEGAASPEHGLRMWMRGIKSEHSSCLSSRANSALSLTDTDHERKSDAENGNKCLQ</sequence>
<dbReference type="EMBL" id="VXBG01010988">
    <property type="protein sequence ID" value="NXN01452.1"/>
    <property type="molecule type" value="Genomic_DNA"/>
</dbReference>
<feature type="compositionally biased region" description="Basic and acidic residues" evidence="1">
    <location>
        <begin position="32"/>
        <end position="46"/>
    </location>
</feature>
<feature type="domain" description="Teneurin N-terminal" evidence="2">
    <location>
        <begin position="1"/>
        <end position="181"/>
    </location>
</feature>
<evidence type="ECO:0000259" key="2">
    <source>
        <dbReference type="PROSITE" id="PS51361"/>
    </source>
</evidence>